<gene>
    <name evidence="1" type="ORF">CHS0354_009586</name>
</gene>
<sequence length="72" mass="7765">MSCGLADPLWASGQSIRSSATWKRKCSQNDTSPGQATTKLQALQNQTGNGKNTAQDYTEARVLEYTIGNRTG</sequence>
<evidence type="ECO:0000313" key="1">
    <source>
        <dbReference type="EMBL" id="KAK3595620.1"/>
    </source>
</evidence>
<keyword evidence="2" id="KW-1185">Reference proteome</keyword>
<reference evidence="1" key="1">
    <citation type="journal article" date="2021" name="Genome Biol. Evol.">
        <title>A High-Quality Reference Genome for a Parasitic Bivalve with Doubly Uniparental Inheritance (Bivalvia: Unionida).</title>
        <authorList>
            <person name="Smith C.H."/>
        </authorList>
    </citation>
    <scope>NUCLEOTIDE SEQUENCE</scope>
    <source>
        <strain evidence="1">CHS0354</strain>
    </source>
</reference>
<proteinExistence type="predicted"/>
<name>A0AAE0W0B2_9BIVA</name>
<evidence type="ECO:0000313" key="2">
    <source>
        <dbReference type="Proteomes" id="UP001195483"/>
    </source>
</evidence>
<dbReference type="Proteomes" id="UP001195483">
    <property type="component" value="Unassembled WGS sequence"/>
</dbReference>
<reference evidence="1" key="3">
    <citation type="submission" date="2023-05" db="EMBL/GenBank/DDBJ databases">
        <authorList>
            <person name="Smith C.H."/>
        </authorList>
    </citation>
    <scope>NUCLEOTIDE SEQUENCE</scope>
    <source>
        <strain evidence="1">CHS0354</strain>
        <tissue evidence="1">Mantle</tissue>
    </source>
</reference>
<dbReference type="EMBL" id="JAEAOA010000613">
    <property type="protein sequence ID" value="KAK3595620.1"/>
    <property type="molecule type" value="Genomic_DNA"/>
</dbReference>
<organism evidence="1 2">
    <name type="scientific">Potamilus streckersoni</name>
    <dbReference type="NCBI Taxonomy" id="2493646"/>
    <lineage>
        <taxon>Eukaryota</taxon>
        <taxon>Metazoa</taxon>
        <taxon>Spiralia</taxon>
        <taxon>Lophotrochozoa</taxon>
        <taxon>Mollusca</taxon>
        <taxon>Bivalvia</taxon>
        <taxon>Autobranchia</taxon>
        <taxon>Heteroconchia</taxon>
        <taxon>Palaeoheterodonta</taxon>
        <taxon>Unionida</taxon>
        <taxon>Unionoidea</taxon>
        <taxon>Unionidae</taxon>
        <taxon>Ambleminae</taxon>
        <taxon>Lampsilini</taxon>
        <taxon>Potamilus</taxon>
    </lineage>
</organism>
<comment type="caution">
    <text evidence="1">The sequence shown here is derived from an EMBL/GenBank/DDBJ whole genome shotgun (WGS) entry which is preliminary data.</text>
</comment>
<accession>A0AAE0W0B2</accession>
<protein>
    <submittedName>
        <fullName evidence="1">Uncharacterized protein</fullName>
    </submittedName>
</protein>
<dbReference type="AlphaFoldDB" id="A0AAE0W0B2"/>
<reference evidence="1" key="2">
    <citation type="journal article" date="2021" name="Genome Biol. Evol.">
        <title>Developing a high-quality reference genome for a parasitic bivalve with doubly uniparental inheritance (Bivalvia: Unionida).</title>
        <authorList>
            <person name="Smith C.H."/>
        </authorList>
    </citation>
    <scope>NUCLEOTIDE SEQUENCE</scope>
    <source>
        <strain evidence="1">CHS0354</strain>
        <tissue evidence="1">Mantle</tissue>
    </source>
</reference>